<dbReference type="GeneID" id="69578217"/>
<evidence type="ECO:0000313" key="2">
    <source>
        <dbReference type="Proteomes" id="UP000182842"/>
    </source>
</evidence>
<dbReference type="EMBL" id="FNRW01000005">
    <property type="protein sequence ID" value="SEB63118.1"/>
    <property type="molecule type" value="Genomic_DNA"/>
</dbReference>
<proteinExistence type="predicted"/>
<dbReference type="Proteomes" id="UP000182842">
    <property type="component" value="Unassembled WGS sequence"/>
</dbReference>
<dbReference type="RefSeq" id="WP_126623113.1">
    <property type="nucleotide sequence ID" value="NZ_FNRW01000005.1"/>
</dbReference>
<evidence type="ECO:0000313" key="1">
    <source>
        <dbReference type="EMBL" id="SEB63118.1"/>
    </source>
</evidence>
<dbReference type="AlphaFoldDB" id="A0AA45ZQD9"/>
<dbReference type="InterPro" id="IPR011989">
    <property type="entry name" value="ARM-like"/>
</dbReference>
<sequence length="403" mass="44230">MSLRKLSESQWNLLMAHYGEPETRERWGGTVPNSFEAASANAARAAARTGCFAVDDAAGGWRARRLTVTGMGRDTARDAIRMAEAGEPLPKAIRRALAAHEPGLVLADPDPKIRLDALKHMGMLTDGRLDSFLDDPDPTVRLELVDHTPDDRLHVFGKETDPGVLTKLEYRAPGWIADRAVRLFETGSPDAAWLVLRYGRPDAALLRRIAESGLADRACWSLYAPDAAARDGSDRPTLTEKDIRLLLEHGDPDMVGSYLSGWMPDDDPRRERLTETLYDHWAEHGSAGLLERLSLSVERQMFTPRRVDMILERGSGAATLARLGDGLSSAQVDMLLAYADAHAMDVLYRRRRHGGYTPRQLRLLAAGSPDARRAMREAAGLLARLCSDPTDPDGLGAILATLG</sequence>
<comment type="caution">
    <text evidence="1">The sequence shown here is derived from an EMBL/GenBank/DDBJ whole genome shotgun (WGS) entry which is preliminary data.</text>
</comment>
<accession>A0AA45ZQD9</accession>
<organism evidence="1 2">
    <name type="scientific">Bifidobacterium longum</name>
    <dbReference type="NCBI Taxonomy" id="216816"/>
    <lineage>
        <taxon>Bacteria</taxon>
        <taxon>Bacillati</taxon>
        <taxon>Actinomycetota</taxon>
        <taxon>Actinomycetes</taxon>
        <taxon>Bifidobacteriales</taxon>
        <taxon>Bifidobacteriaceae</taxon>
        <taxon>Bifidobacterium</taxon>
    </lineage>
</organism>
<gene>
    <name evidence="1" type="ORF">SAMN04489748_1600</name>
</gene>
<reference evidence="1 2" key="1">
    <citation type="submission" date="2016-10" db="EMBL/GenBank/DDBJ databases">
        <authorList>
            <person name="Varghese N."/>
            <person name="Submissions S."/>
        </authorList>
    </citation>
    <scope>NUCLEOTIDE SEQUENCE [LARGE SCALE GENOMIC DNA]</scope>
    <source>
        <strain evidence="1 2">DSM 20219</strain>
    </source>
</reference>
<name>A0AA45ZQD9_BIFLN</name>
<protein>
    <submittedName>
        <fullName evidence="1">Uncharacterized protein</fullName>
    </submittedName>
</protein>
<dbReference type="Gene3D" id="1.25.10.10">
    <property type="entry name" value="Leucine-rich Repeat Variant"/>
    <property type="match status" value="1"/>
</dbReference>